<accession>A0A2P2PZ12</accession>
<reference evidence="1" key="1">
    <citation type="submission" date="2018-02" db="EMBL/GenBank/DDBJ databases">
        <title>Rhizophora mucronata_Transcriptome.</title>
        <authorList>
            <person name="Meera S.P."/>
            <person name="Sreeshan A."/>
            <person name="Augustine A."/>
        </authorList>
    </citation>
    <scope>NUCLEOTIDE SEQUENCE</scope>
    <source>
        <tissue evidence="1">Leaf</tissue>
    </source>
</reference>
<proteinExistence type="predicted"/>
<name>A0A2P2PZ12_RHIMU</name>
<protein>
    <submittedName>
        <fullName evidence="1">Uncharacterized protein</fullName>
    </submittedName>
</protein>
<evidence type="ECO:0000313" key="1">
    <source>
        <dbReference type="EMBL" id="MBX59909.1"/>
    </source>
</evidence>
<dbReference type="EMBL" id="GGEC01079425">
    <property type="protein sequence ID" value="MBX59909.1"/>
    <property type="molecule type" value="Transcribed_RNA"/>
</dbReference>
<sequence>MSLLERFISDLVSFMLATNLLQPSLLYPRLRLAMTNPMFGWI</sequence>
<organism evidence="1">
    <name type="scientific">Rhizophora mucronata</name>
    <name type="common">Asiatic mangrove</name>
    <dbReference type="NCBI Taxonomy" id="61149"/>
    <lineage>
        <taxon>Eukaryota</taxon>
        <taxon>Viridiplantae</taxon>
        <taxon>Streptophyta</taxon>
        <taxon>Embryophyta</taxon>
        <taxon>Tracheophyta</taxon>
        <taxon>Spermatophyta</taxon>
        <taxon>Magnoliopsida</taxon>
        <taxon>eudicotyledons</taxon>
        <taxon>Gunneridae</taxon>
        <taxon>Pentapetalae</taxon>
        <taxon>rosids</taxon>
        <taxon>fabids</taxon>
        <taxon>Malpighiales</taxon>
        <taxon>Rhizophoraceae</taxon>
        <taxon>Rhizophora</taxon>
    </lineage>
</organism>
<dbReference type="AlphaFoldDB" id="A0A2P2PZ12"/>